<feature type="compositionally biased region" description="Low complexity" evidence="3">
    <location>
        <begin position="373"/>
        <end position="383"/>
    </location>
</feature>
<feature type="region of interest" description="Disordered" evidence="3">
    <location>
        <begin position="1"/>
        <end position="91"/>
    </location>
</feature>
<evidence type="ECO:0000259" key="4">
    <source>
        <dbReference type="PROSITE" id="PS50102"/>
    </source>
</evidence>
<reference evidence="5 6" key="1">
    <citation type="submission" date="2015-10" db="EMBL/GenBank/DDBJ databases">
        <title>The cercosporin biosynthetic gene cluster was horizontally transferred to several fungal lineages and shown to be expanded in Cercospora beticola based on microsynteny with recipient genomes.</title>
        <authorList>
            <person name="De Jonge R."/>
            <person name="Ebert M.K."/>
            <person name="Suttle J.C."/>
            <person name="Jurick Ii W.M."/>
            <person name="Secor G.A."/>
            <person name="Thomma B.P."/>
            <person name="Van De Peer Y."/>
            <person name="Bolton M.D."/>
        </authorList>
    </citation>
    <scope>NUCLEOTIDE SEQUENCE [LARGE SCALE GENOMIC DNA]</scope>
    <source>
        <strain evidence="5 6">09-40</strain>
    </source>
</reference>
<evidence type="ECO:0000256" key="2">
    <source>
        <dbReference type="PROSITE-ProRule" id="PRU00176"/>
    </source>
</evidence>
<feature type="compositionally biased region" description="Basic and acidic residues" evidence="3">
    <location>
        <begin position="384"/>
        <end position="408"/>
    </location>
</feature>
<dbReference type="PANTHER" id="PTHR23236:SF95">
    <property type="entry name" value="NUCLEOLAR PROTEIN 13"/>
    <property type="match status" value="1"/>
</dbReference>
<dbReference type="InterPro" id="IPR000504">
    <property type="entry name" value="RRM_dom"/>
</dbReference>
<dbReference type="OrthoDB" id="1875751at2759"/>
<evidence type="ECO:0000256" key="3">
    <source>
        <dbReference type="SAM" id="MobiDB-lite"/>
    </source>
</evidence>
<dbReference type="GO" id="GO:0003723">
    <property type="term" value="F:RNA binding"/>
    <property type="evidence" value="ECO:0007669"/>
    <property type="project" value="UniProtKB-UniRule"/>
</dbReference>
<dbReference type="PANTHER" id="PTHR23236">
    <property type="entry name" value="EUKARYOTIC TRANSLATION INITIATION FACTOR 4B/4H"/>
    <property type="match status" value="1"/>
</dbReference>
<dbReference type="SUPFAM" id="SSF54928">
    <property type="entry name" value="RNA-binding domain, RBD"/>
    <property type="match status" value="1"/>
</dbReference>
<dbReference type="Proteomes" id="UP000230605">
    <property type="component" value="Chromosome 10"/>
</dbReference>
<keyword evidence="1 2" id="KW-0694">RNA-binding</keyword>
<gene>
    <name evidence="5" type="ORF">CB0940_11613</name>
</gene>
<evidence type="ECO:0000256" key="1">
    <source>
        <dbReference type="ARBA" id="ARBA00022884"/>
    </source>
</evidence>
<accession>A0A2G5IEJ5</accession>
<dbReference type="InterPro" id="IPR035979">
    <property type="entry name" value="RBD_domain_sf"/>
</dbReference>
<evidence type="ECO:0000313" key="5">
    <source>
        <dbReference type="EMBL" id="PIB03199.1"/>
    </source>
</evidence>
<dbReference type="Pfam" id="PF00076">
    <property type="entry name" value="RRM_1"/>
    <property type="match status" value="2"/>
</dbReference>
<dbReference type="GO" id="GO:0005730">
    <property type="term" value="C:nucleolus"/>
    <property type="evidence" value="ECO:0007669"/>
    <property type="project" value="TreeGrafter"/>
</dbReference>
<organism evidence="5 6">
    <name type="scientific">Cercospora beticola</name>
    <name type="common">Sugarbeet leaf spot fungus</name>
    <dbReference type="NCBI Taxonomy" id="122368"/>
    <lineage>
        <taxon>Eukaryota</taxon>
        <taxon>Fungi</taxon>
        <taxon>Dikarya</taxon>
        <taxon>Ascomycota</taxon>
        <taxon>Pezizomycotina</taxon>
        <taxon>Dothideomycetes</taxon>
        <taxon>Dothideomycetidae</taxon>
        <taxon>Mycosphaerellales</taxon>
        <taxon>Mycosphaerellaceae</taxon>
        <taxon>Cercospora</taxon>
    </lineage>
</organism>
<feature type="compositionally biased region" description="Basic and acidic residues" evidence="3">
    <location>
        <begin position="287"/>
        <end position="297"/>
    </location>
</feature>
<feature type="compositionally biased region" description="Polar residues" evidence="3">
    <location>
        <begin position="1"/>
        <end position="10"/>
    </location>
</feature>
<name>A0A2G5IEJ5_CERBT</name>
<dbReference type="InterPro" id="IPR012677">
    <property type="entry name" value="Nucleotide-bd_a/b_plait_sf"/>
</dbReference>
<feature type="compositionally biased region" description="Basic residues" evidence="3">
    <location>
        <begin position="308"/>
        <end position="319"/>
    </location>
</feature>
<dbReference type="Gene3D" id="3.30.70.330">
    <property type="match status" value="2"/>
</dbReference>
<evidence type="ECO:0000313" key="6">
    <source>
        <dbReference type="Proteomes" id="UP000230605"/>
    </source>
</evidence>
<feature type="compositionally biased region" description="Basic residues" evidence="3">
    <location>
        <begin position="42"/>
        <end position="53"/>
    </location>
</feature>
<dbReference type="AlphaFoldDB" id="A0A2G5IEJ5"/>
<feature type="domain" description="RRM" evidence="4">
    <location>
        <begin position="209"/>
        <end position="338"/>
    </location>
</feature>
<protein>
    <submittedName>
        <fullName evidence="5">RNA-binding protein rnp24</fullName>
    </submittedName>
</protein>
<feature type="compositionally biased region" description="Polar residues" evidence="3">
    <location>
        <begin position="58"/>
        <end position="72"/>
    </location>
</feature>
<feature type="region of interest" description="Disordered" evidence="3">
    <location>
        <begin position="187"/>
        <end position="206"/>
    </location>
</feature>
<feature type="region of interest" description="Disordered" evidence="3">
    <location>
        <begin position="337"/>
        <end position="449"/>
    </location>
</feature>
<dbReference type="SMART" id="SM00360">
    <property type="entry name" value="RRM"/>
    <property type="match status" value="2"/>
</dbReference>
<feature type="region of interest" description="Disordered" evidence="3">
    <location>
        <begin position="273"/>
        <end position="321"/>
    </location>
</feature>
<dbReference type="PROSITE" id="PS50102">
    <property type="entry name" value="RRM"/>
    <property type="match status" value="2"/>
</dbReference>
<proteinExistence type="predicted"/>
<sequence length="449" mass="49884">MSRENMSSSDVKAEKKKRKRAEKAEEEDELEIDVNLPEPPSKKAKRKEKKAKSKPAATENSDAANDGSATTKAQEDNIHPSRSLQVPVAKGEEAGKRSDYGVWIGNLSFKTTKETLRRFFLDRGGIDETSITRLHLPVDHNTKQNKGFAYVDFTTEAVLNIAITCTEKLLDGRKVLIKNAKSFEGRPAKTKAEEDAAKHGNTSTKAPSKRVFVGNLSFDITKDELAEHFAQAGTVEDVFLATFEDSGKCKGFGWVTFADIEAAEKAVKGFIYKEQQQDDDEDSETANSDKEKEKGSDSDSEEYTAEQKKRHAKKKKKPMKWFINRIHGRMMKLEFAEDKQTRYQKRYGKGSSGAAKHHGEEQAGNGAEEESIEALAAQAAAARDAPREKSNKKRDPNLKKMNKDERQELRRKKHDARLTAPGAALAKAQRSDKASGTAVAGTGKKISFD</sequence>
<feature type="domain" description="RRM" evidence="4">
    <location>
        <begin position="100"/>
        <end position="195"/>
    </location>
</feature>
<dbReference type="EMBL" id="LKMD01000099">
    <property type="protein sequence ID" value="PIB03199.1"/>
    <property type="molecule type" value="Genomic_DNA"/>
</dbReference>
<comment type="caution">
    <text evidence="5">The sequence shown here is derived from an EMBL/GenBank/DDBJ whole genome shotgun (WGS) entry which is preliminary data.</text>
</comment>
<feature type="compositionally biased region" description="Basic and acidic residues" evidence="3">
    <location>
        <begin position="187"/>
        <end position="198"/>
    </location>
</feature>